<dbReference type="SUPFAM" id="SSF56784">
    <property type="entry name" value="HAD-like"/>
    <property type="match status" value="1"/>
</dbReference>
<dbReference type="PANTHER" id="PTHR21017:SF17">
    <property type="entry name" value="PROTEIN NIPSNAP"/>
    <property type="match status" value="1"/>
</dbReference>
<dbReference type="InterPro" id="IPR006349">
    <property type="entry name" value="PGP_euk"/>
</dbReference>
<dbReference type="GO" id="GO:0016791">
    <property type="term" value="F:phosphatase activity"/>
    <property type="evidence" value="ECO:0007669"/>
    <property type="project" value="InterPro"/>
</dbReference>
<dbReference type="NCBIfam" id="TIGR01452">
    <property type="entry name" value="PGP_euk"/>
    <property type="match status" value="1"/>
</dbReference>
<evidence type="ECO:0000313" key="4">
    <source>
        <dbReference type="Proteomes" id="UP000053766"/>
    </source>
</evidence>
<dbReference type="SUPFAM" id="SSF54909">
    <property type="entry name" value="Dimeric alpha+beta barrel"/>
    <property type="match status" value="2"/>
</dbReference>
<dbReference type="InterPro" id="IPR051557">
    <property type="entry name" value="NipSnap_domain"/>
</dbReference>
<dbReference type="InterPro" id="IPR011008">
    <property type="entry name" value="Dimeric_a/b-barrel"/>
</dbReference>
<dbReference type="Pfam" id="PF07978">
    <property type="entry name" value="NIPSNAP"/>
    <property type="match status" value="1"/>
</dbReference>
<dbReference type="AlphaFoldDB" id="A0A0D8XRW3"/>
<name>A0A0D8XRW3_DICVI</name>
<accession>A0A0D8XRW3</accession>
<evidence type="ECO:0000259" key="2">
    <source>
        <dbReference type="Pfam" id="PF07978"/>
    </source>
</evidence>
<dbReference type="InterPro" id="IPR036412">
    <property type="entry name" value="HAD-like_sf"/>
</dbReference>
<dbReference type="GO" id="GO:0000423">
    <property type="term" value="P:mitophagy"/>
    <property type="evidence" value="ECO:0007669"/>
    <property type="project" value="UniProtKB-ARBA"/>
</dbReference>
<dbReference type="OrthoDB" id="10262843at2759"/>
<dbReference type="NCBIfam" id="TIGR01460">
    <property type="entry name" value="HAD-SF-IIA"/>
    <property type="match status" value="1"/>
</dbReference>
<reference evidence="3 4" key="1">
    <citation type="submission" date="2013-11" db="EMBL/GenBank/DDBJ databases">
        <title>Draft genome of the bovine lungworm Dictyocaulus viviparus.</title>
        <authorList>
            <person name="Mitreva M."/>
        </authorList>
    </citation>
    <scope>NUCLEOTIDE SEQUENCE [LARGE SCALE GENOMIC DNA]</scope>
    <source>
        <strain evidence="3 4">HannoverDv2000</strain>
    </source>
</reference>
<keyword evidence="4" id="KW-1185">Reference proteome</keyword>
<dbReference type="EMBL" id="KN716350">
    <property type="protein sequence ID" value="KJH46494.1"/>
    <property type="molecule type" value="Genomic_DNA"/>
</dbReference>
<comment type="similarity">
    <text evidence="1">Belongs to the NipSnap family.</text>
</comment>
<feature type="domain" description="NIPSNAP" evidence="2">
    <location>
        <begin position="471"/>
        <end position="568"/>
    </location>
</feature>
<dbReference type="Gene3D" id="3.30.70.100">
    <property type="match status" value="2"/>
</dbReference>
<dbReference type="PANTHER" id="PTHR21017">
    <property type="entry name" value="NIPSNAP-RELATED"/>
    <property type="match status" value="1"/>
</dbReference>
<organism evidence="3 4">
    <name type="scientific">Dictyocaulus viviparus</name>
    <name type="common">Bovine lungworm</name>
    <dbReference type="NCBI Taxonomy" id="29172"/>
    <lineage>
        <taxon>Eukaryota</taxon>
        <taxon>Metazoa</taxon>
        <taxon>Ecdysozoa</taxon>
        <taxon>Nematoda</taxon>
        <taxon>Chromadorea</taxon>
        <taxon>Rhabditida</taxon>
        <taxon>Rhabditina</taxon>
        <taxon>Rhabditomorpha</taxon>
        <taxon>Strongyloidea</taxon>
        <taxon>Metastrongylidae</taxon>
        <taxon>Dictyocaulus</taxon>
    </lineage>
</organism>
<dbReference type="InterPro" id="IPR023214">
    <property type="entry name" value="HAD_sf"/>
</dbReference>
<dbReference type="Pfam" id="PF13242">
    <property type="entry name" value="Hydrolase_like"/>
    <property type="match status" value="1"/>
</dbReference>
<dbReference type="Pfam" id="PF13344">
    <property type="entry name" value="Hydrolase_6"/>
    <property type="match status" value="1"/>
</dbReference>
<evidence type="ECO:0000313" key="3">
    <source>
        <dbReference type="EMBL" id="KJH46494.1"/>
    </source>
</evidence>
<dbReference type="STRING" id="29172.A0A0D8XRW3"/>
<proteinExistence type="inferred from homology"/>
<sequence length="570" mass="64128">MSPSEISREDVLKYDSYLFDADGVLWTGDIPIPGATDFVATLFRAGKGIFIISNNSTKTLDQFMEKITRMGFEGISKRNIITPAVVLSAYLRDKPEYVNQPIYLLGMENLKKILEGEAGVRCFGTGPDHFTGHSHGDYILDLDLSVMPKAVVCSYDAHLSYPKIMKAANFLRRNEVEFLVTNEDYTFPGPNPNIVIPGAGCTSAAVRAVSGRVPTVFGKPHKPLADFLFKHECINSTSTIMFGDRLDTDIQFANENGFKSCLMLTGVHSLEDVKKAEERGEMHLIPKHVFSFLPRFSTTNLKGKNDDNAAIKDAETTTKSVPQHQSWLSKLLTGQQIDPSGLLKQSHSSLLSSSENIYEFSTHNFHPGEKRKYLHAFGKYKREVNDKLPSVELVGSWTVSFGRTKDQAIHLWRYTKGYKDVDSAIDIHVSNPAVYDADSEVGRLCSRRKNIIVKSFSYWREPEQRPPSHVYDLRSYVLTPGSIIEWANSWAKGITFRRDANQDVGGFFAQVGQLYVVYHIWAYPSMCARNETRHATWAKPGWDVTVANTVPLIKKMQSKILTPTEYSQLQ</sequence>
<protein>
    <submittedName>
        <fullName evidence="3">Phosphoglycolate/pyridoxal phosphate phosphatase family protein</fullName>
    </submittedName>
</protein>
<dbReference type="FunFam" id="3.30.70.100:FF:000003">
    <property type="entry name" value="Protein NipSnap homolog 2"/>
    <property type="match status" value="1"/>
</dbReference>
<dbReference type="Gene3D" id="3.40.50.1000">
    <property type="entry name" value="HAD superfamily/HAD-like"/>
    <property type="match status" value="2"/>
</dbReference>
<dbReference type="InterPro" id="IPR012577">
    <property type="entry name" value="NIPSNAP"/>
</dbReference>
<dbReference type="GO" id="GO:0005739">
    <property type="term" value="C:mitochondrion"/>
    <property type="evidence" value="ECO:0007669"/>
    <property type="project" value="TreeGrafter"/>
</dbReference>
<evidence type="ECO:0000256" key="1">
    <source>
        <dbReference type="ARBA" id="ARBA00005291"/>
    </source>
</evidence>
<dbReference type="Proteomes" id="UP000053766">
    <property type="component" value="Unassembled WGS sequence"/>
</dbReference>
<gene>
    <name evidence="3" type="ORF">DICVIV_07443</name>
</gene>
<dbReference type="InterPro" id="IPR006357">
    <property type="entry name" value="HAD-SF_hydro_IIA"/>
</dbReference>
<reference evidence="4" key="2">
    <citation type="journal article" date="2016" name="Sci. Rep.">
        <title>Dictyocaulus viviparus genome, variome and transcriptome elucidate lungworm biology and support future intervention.</title>
        <authorList>
            <person name="McNulty S.N."/>
            <person name="Strube C."/>
            <person name="Rosa B.A."/>
            <person name="Martin J.C."/>
            <person name="Tyagi R."/>
            <person name="Choi Y.J."/>
            <person name="Wang Q."/>
            <person name="Hallsworth Pepin K."/>
            <person name="Zhang X."/>
            <person name="Ozersky P."/>
            <person name="Wilson R.K."/>
            <person name="Sternberg P.W."/>
            <person name="Gasser R.B."/>
            <person name="Mitreva M."/>
        </authorList>
    </citation>
    <scope>NUCLEOTIDE SEQUENCE [LARGE SCALE GENOMIC DNA]</scope>
    <source>
        <strain evidence="4">HannoverDv2000</strain>
    </source>
</reference>